<evidence type="ECO:0000313" key="3">
    <source>
        <dbReference type="Proteomes" id="UP000596661"/>
    </source>
</evidence>
<name>A0A803PI92_CANSA</name>
<keyword evidence="3" id="KW-1185">Reference proteome</keyword>
<reference evidence="2" key="2">
    <citation type="submission" date="2021-03" db="UniProtKB">
        <authorList>
            <consortium name="EnsemblPlants"/>
        </authorList>
    </citation>
    <scope>IDENTIFICATION</scope>
</reference>
<evidence type="ECO:0000256" key="1">
    <source>
        <dbReference type="SAM" id="MobiDB-lite"/>
    </source>
</evidence>
<proteinExistence type="predicted"/>
<feature type="compositionally biased region" description="Basic and acidic residues" evidence="1">
    <location>
        <begin position="48"/>
        <end position="59"/>
    </location>
</feature>
<dbReference type="EMBL" id="UZAU01000366">
    <property type="status" value="NOT_ANNOTATED_CDS"/>
    <property type="molecule type" value="Genomic_DNA"/>
</dbReference>
<feature type="region of interest" description="Disordered" evidence="1">
    <location>
        <begin position="39"/>
        <end position="80"/>
    </location>
</feature>
<reference evidence="2" key="1">
    <citation type="submission" date="2018-11" db="EMBL/GenBank/DDBJ databases">
        <authorList>
            <person name="Grassa J C."/>
        </authorList>
    </citation>
    <scope>NUCLEOTIDE SEQUENCE [LARGE SCALE GENOMIC DNA]</scope>
</reference>
<organism evidence="2 3">
    <name type="scientific">Cannabis sativa</name>
    <name type="common">Hemp</name>
    <name type="synonym">Marijuana</name>
    <dbReference type="NCBI Taxonomy" id="3483"/>
    <lineage>
        <taxon>Eukaryota</taxon>
        <taxon>Viridiplantae</taxon>
        <taxon>Streptophyta</taxon>
        <taxon>Embryophyta</taxon>
        <taxon>Tracheophyta</taxon>
        <taxon>Spermatophyta</taxon>
        <taxon>Magnoliopsida</taxon>
        <taxon>eudicotyledons</taxon>
        <taxon>Gunneridae</taxon>
        <taxon>Pentapetalae</taxon>
        <taxon>rosids</taxon>
        <taxon>fabids</taxon>
        <taxon>Rosales</taxon>
        <taxon>Cannabaceae</taxon>
        <taxon>Cannabis</taxon>
    </lineage>
</organism>
<feature type="region of interest" description="Disordered" evidence="1">
    <location>
        <begin position="1"/>
        <end position="21"/>
    </location>
</feature>
<accession>A0A803PI92</accession>
<feature type="region of interest" description="Disordered" evidence="1">
    <location>
        <begin position="130"/>
        <end position="173"/>
    </location>
</feature>
<protein>
    <submittedName>
        <fullName evidence="2">Uncharacterized protein</fullName>
    </submittedName>
</protein>
<sequence length="173" mass="20100">MVLIRNNSHRPHSPEDPMAVDGEEVALRVDVEEQDEIQYPEYEDNQEEYEKYNDGDGSRRHSCTPECGPSWTRQDGRRTFSTLKNSKIKELGAKPYPAPFQKSPREILELIRKGTKRLEIRKKFVPISLKGKTSRQDRGDQRSIFINQEPGERKGKSQKDHPVNLRQKINAKD</sequence>
<evidence type="ECO:0000313" key="2">
    <source>
        <dbReference type="EnsemblPlants" id="cds.evm.model.04.652"/>
    </source>
</evidence>
<feature type="compositionally biased region" description="Basic and acidic residues" evidence="1">
    <location>
        <begin position="150"/>
        <end position="163"/>
    </location>
</feature>
<dbReference type="Proteomes" id="UP000596661">
    <property type="component" value="Chromosome 4"/>
</dbReference>
<dbReference type="EnsemblPlants" id="evm.model.04.652">
    <property type="protein sequence ID" value="cds.evm.model.04.652"/>
    <property type="gene ID" value="evm.TU.04.652"/>
</dbReference>
<dbReference type="Gramene" id="evm.model.04.652">
    <property type="protein sequence ID" value="cds.evm.model.04.652"/>
    <property type="gene ID" value="evm.TU.04.652"/>
</dbReference>
<dbReference type="AlphaFoldDB" id="A0A803PI92"/>